<evidence type="ECO:0000256" key="3">
    <source>
        <dbReference type="ARBA" id="ARBA00022448"/>
    </source>
</evidence>
<dbReference type="PIRSF" id="PIRSF002741">
    <property type="entry name" value="MppA"/>
    <property type="match status" value="1"/>
</dbReference>
<dbReference type="Proteomes" id="UP001437460">
    <property type="component" value="Unassembled WGS sequence"/>
</dbReference>
<gene>
    <name evidence="7" type="ORF">WMO41_04565</name>
</gene>
<dbReference type="PROSITE" id="PS51257">
    <property type="entry name" value="PROKAR_LIPOPROTEIN"/>
    <property type="match status" value="1"/>
</dbReference>
<dbReference type="Gene3D" id="3.40.190.10">
    <property type="entry name" value="Periplasmic binding protein-like II"/>
    <property type="match status" value="1"/>
</dbReference>
<keyword evidence="8" id="KW-1185">Reference proteome</keyword>
<evidence type="ECO:0000256" key="1">
    <source>
        <dbReference type="ARBA" id="ARBA00004193"/>
    </source>
</evidence>
<evidence type="ECO:0000313" key="8">
    <source>
        <dbReference type="Proteomes" id="UP001437460"/>
    </source>
</evidence>
<evidence type="ECO:0000256" key="4">
    <source>
        <dbReference type="ARBA" id="ARBA00022729"/>
    </source>
</evidence>
<proteinExistence type="inferred from homology"/>
<dbReference type="SUPFAM" id="SSF53850">
    <property type="entry name" value="Periplasmic binding protein-like II"/>
    <property type="match status" value="1"/>
</dbReference>
<evidence type="ECO:0000256" key="2">
    <source>
        <dbReference type="ARBA" id="ARBA00005695"/>
    </source>
</evidence>
<dbReference type="PANTHER" id="PTHR30290">
    <property type="entry name" value="PERIPLASMIC BINDING COMPONENT OF ABC TRANSPORTER"/>
    <property type="match status" value="1"/>
</dbReference>
<dbReference type="PANTHER" id="PTHR30290:SF10">
    <property type="entry name" value="PERIPLASMIC OLIGOPEPTIDE-BINDING PROTEIN-RELATED"/>
    <property type="match status" value="1"/>
</dbReference>
<sequence length="547" mass="58549">MKKKKIAVLALSMAVAAGLMACGGGQSADGTTAAGTSGSAETGSSTDGNGSTVIIAMGSGFSTLDPGYVYEKYPQLIVNACYENLFKFYENNGTPQPCLADSYEFSEDGLTLTVTLKDGLKFASGNDITSADVAFSINRTKNLKGNPSFICDTIESIETPDDKTVVFHLNQPDSAILSKLTYSSMAVLDSAVVKENGGTDAEDASSTDAAQSFLDSASAGSGMYVLTSYTPDEEVVLEKNPNYWGEATNVDKYILKIQPDANTQMMTLSTGDIDVALNLTDDTMDELKSADNVEIVGGTTKMIGFVMMNMDEQYGGPVSNPDVQKAIRKALDYSGIRMICGEGTLTPYSIIQDGFMGSKGERPDDYTNLDEAKQLLADAGYPDGFDVDMTVSDLDMEGILLTDLAQKVKDDLSQIGINVNIKTEAWAAGYGDEYRNGTLGFTVMYWGVDYSDPNVQLEFLPGGVVGKRAGWTADMNQDLAALYEDAMAATDDTERADVLGKIQDEMYEDGPFIVIAQAPAHIAHSSRLAGVDIFDAYTIDLTEINVK</sequence>
<dbReference type="InterPro" id="IPR030678">
    <property type="entry name" value="Peptide/Ni-bd"/>
</dbReference>
<evidence type="ECO:0000259" key="6">
    <source>
        <dbReference type="Pfam" id="PF00496"/>
    </source>
</evidence>
<evidence type="ECO:0000256" key="5">
    <source>
        <dbReference type="SAM" id="SignalP"/>
    </source>
</evidence>
<dbReference type="Pfam" id="PF00496">
    <property type="entry name" value="SBP_bac_5"/>
    <property type="match status" value="1"/>
</dbReference>
<dbReference type="InterPro" id="IPR000914">
    <property type="entry name" value="SBP_5_dom"/>
</dbReference>
<dbReference type="PROSITE" id="PS01040">
    <property type="entry name" value="SBP_BACTERIAL_5"/>
    <property type="match status" value="1"/>
</dbReference>
<dbReference type="InterPro" id="IPR039424">
    <property type="entry name" value="SBP_5"/>
</dbReference>
<keyword evidence="3" id="KW-0813">Transport</keyword>
<dbReference type="Gene3D" id="3.10.105.10">
    <property type="entry name" value="Dipeptide-binding Protein, Domain 3"/>
    <property type="match status" value="1"/>
</dbReference>
<comment type="subcellular location">
    <subcellularLocation>
        <location evidence="1">Cell membrane</location>
        <topology evidence="1">Lipid-anchor</topology>
    </subcellularLocation>
</comment>
<comment type="caution">
    <text evidence="7">The sequence shown here is derived from an EMBL/GenBank/DDBJ whole genome shotgun (WGS) entry which is preliminary data.</text>
</comment>
<feature type="domain" description="Solute-binding protein family 5" evidence="6">
    <location>
        <begin position="94"/>
        <end position="459"/>
    </location>
</feature>
<feature type="signal peptide" evidence="5">
    <location>
        <begin position="1"/>
        <end position="21"/>
    </location>
</feature>
<evidence type="ECO:0000313" key="7">
    <source>
        <dbReference type="EMBL" id="MEQ2562437.1"/>
    </source>
</evidence>
<dbReference type="RefSeq" id="WP_349228741.1">
    <property type="nucleotide sequence ID" value="NZ_JBBMFJ010000006.1"/>
</dbReference>
<feature type="chain" id="PRO_5045414114" evidence="5">
    <location>
        <begin position="22"/>
        <end position="547"/>
    </location>
</feature>
<name>A0ABV1HJG0_9FIRM</name>
<reference evidence="7 8" key="1">
    <citation type="submission" date="2024-03" db="EMBL/GenBank/DDBJ databases">
        <title>Human intestinal bacterial collection.</title>
        <authorList>
            <person name="Pauvert C."/>
            <person name="Hitch T.C.A."/>
            <person name="Clavel T."/>
        </authorList>
    </citation>
    <scope>NUCLEOTIDE SEQUENCE [LARGE SCALE GENOMIC DNA]</scope>
    <source>
        <strain evidence="7 8">CLA-AP-H27</strain>
    </source>
</reference>
<dbReference type="EMBL" id="JBBMFJ010000006">
    <property type="protein sequence ID" value="MEQ2562437.1"/>
    <property type="molecule type" value="Genomic_DNA"/>
</dbReference>
<dbReference type="InterPro" id="IPR023765">
    <property type="entry name" value="SBP_5_CS"/>
</dbReference>
<organism evidence="7 8">
    <name type="scientific">Ventrimonas faecis</name>
    <dbReference type="NCBI Taxonomy" id="3133170"/>
    <lineage>
        <taxon>Bacteria</taxon>
        <taxon>Bacillati</taxon>
        <taxon>Bacillota</taxon>
        <taxon>Clostridia</taxon>
        <taxon>Lachnospirales</taxon>
        <taxon>Lachnospiraceae</taxon>
        <taxon>Ventrimonas</taxon>
    </lineage>
</organism>
<keyword evidence="4 5" id="KW-0732">Signal</keyword>
<protein>
    <submittedName>
        <fullName evidence="7">ABC transporter substrate-binding protein</fullName>
    </submittedName>
</protein>
<dbReference type="CDD" id="cd08512">
    <property type="entry name" value="PBP2_NikA_DppA_OppA_like_7"/>
    <property type="match status" value="1"/>
</dbReference>
<accession>A0ABV1HJG0</accession>
<comment type="similarity">
    <text evidence="2">Belongs to the bacterial solute-binding protein 5 family.</text>
</comment>